<dbReference type="InterPro" id="IPR036322">
    <property type="entry name" value="WD40_repeat_dom_sf"/>
</dbReference>
<dbReference type="GO" id="GO:0005730">
    <property type="term" value="C:nucleolus"/>
    <property type="evidence" value="ECO:0007669"/>
    <property type="project" value="UniProtKB-SubCell"/>
</dbReference>
<evidence type="ECO:0000256" key="3">
    <source>
        <dbReference type="ARBA" id="ARBA00022574"/>
    </source>
</evidence>
<evidence type="ECO:0000256" key="6">
    <source>
        <dbReference type="PROSITE-ProRule" id="PRU00221"/>
    </source>
</evidence>
<keyword evidence="3 6" id="KW-0853">WD repeat</keyword>
<dbReference type="PRINTS" id="PR00320">
    <property type="entry name" value="GPROTEINBRPT"/>
</dbReference>
<gene>
    <name evidence="8" type="ORF">BDEG_27409</name>
</gene>
<dbReference type="VEuPathDB" id="FungiDB:BDEG_27409"/>
<dbReference type="eggNOG" id="KOG0310">
    <property type="taxonomic scope" value="Eukaryota"/>
</dbReference>
<dbReference type="Proteomes" id="UP000077115">
    <property type="component" value="Unassembled WGS sequence"/>
</dbReference>
<dbReference type="Pfam" id="PF09384">
    <property type="entry name" value="UTP15_C"/>
    <property type="match status" value="1"/>
</dbReference>
<dbReference type="InterPro" id="IPR015943">
    <property type="entry name" value="WD40/YVTN_repeat-like_dom_sf"/>
</dbReference>
<dbReference type="Pfam" id="PF00400">
    <property type="entry name" value="WD40"/>
    <property type="match status" value="3"/>
</dbReference>
<organism evidence="8 9">
    <name type="scientific">Batrachochytrium dendrobatidis (strain JEL423)</name>
    <dbReference type="NCBI Taxonomy" id="403673"/>
    <lineage>
        <taxon>Eukaryota</taxon>
        <taxon>Fungi</taxon>
        <taxon>Fungi incertae sedis</taxon>
        <taxon>Chytridiomycota</taxon>
        <taxon>Chytridiomycota incertae sedis</taxon>
        <taxon>Chytridiomycetes</taxon>
        <taxon>Rhizophydiales</taxon>
        <taxon>Rhizophydiales incertae sedis</taxon>
        <taxon>Batrachochytrium</taxon>
    </lineage>
</organism>
<dbReference type="Gene3D" id="2.130.10.10">
    <property type="entry name" value="YVTN repeat-like/Quinoprotein amine dehydrogenase"/>
    <property type="match status" value="2"/>
</dbReference>
<evidence type="ECO:0000313" key="8">
    <source>
        <dbReference type="EMBL" id="OAJ44143.1"/>
    </source>
</evidence>
<dbReference type="InterPro" id="IPR019775">
    <property type="entry name" value="WD40_repeat_CS"/>
</dbReference>
<keyword evidence="5" id="KW-0539">Nucleus</keyword>
<dbReference type="FunFam" id="2.130.10.10:FF:002571">
    <property type="entry name" value="Uncharacterized protein"/>
    <property type="match status" value="1"/>
</dbReference>
<evidence type="ECO:0000256" key="2">
    <source>
        <dbReference type="ARBA" id="ARBA00022552"/>
    </source>
</evidence>
<dbReference type="InterPro" id="IPR001680">
    <property type="entry name" value="WD40_rpt"/>
</dbReference>
<dbReference type="PROSITE" id="PS00678">
    <property type="entry name" value="WD_REPEATS_1"/>
    <property type="match status" value="1"/>
</dbReference>
<dbReference type="PANTHER" id="PTHR19924:SF26">
    <property type="entry name" value="U3 SMALL NUCLEOLAR RNA-ASSOCIATED PROTEIN 15 HOMOLOG"/>
    <property type="match status" value="1"/>
</dbReference>
<evidence type="ECO:0000256" key="5">
    <source>
        <dbReference type="ARBA" id="ARBA00023242"/>
    </source>
</evidence>
<reference evidence="8 9" key="1">
    <citation type="submission" date="2006-10" db="EMBL/GenBank/DDBJ databases">
        <title>The Genome Sequence of Batrachochytrium dendrobatidis JEL423.</title>
        <authorList>
            <consortium name="The Broad Institute Genome Sequencing Platform"/>
            <person name="Birren B."/>
            <person name="Lander E."/>
            <person name="Galagan J."/>
            <person name="Cuomo C."/>
            <person name="Devon K."/>
            <person name="Jaffe D."/>
            <person name="Butler J."/>
            <person name="Alvarez P."/>
            <person name="Gnerre S."/>
            <person name="Grabherr M."/>
            <person name="Kleber M."/>
            <person name="Mauceli E."/>
            <person name="Brockman W."/>
            <person name="Young S."/>
            <person name="LaButti K."/>
            <person name="Sykes S."/>
            <person name="DeCaprio D."/>
            <person name="Crawford M."/>
            <person name="Koehrsen M."/>
            <person name="Engels R."/>
            <person name="Montgomery P."/>
            <person name="Pearson M."/>
            <person name="Howarth C."/>
            <person name="Larson L."/>
            <person name="White J."/>
            <person name="O'Leary S."/>
            <person name="Kodira C."/>
            <person name="Zeng Q."/>
            <person name="Yandava C."/>
            <person name="Alvarado L."/>
            <person name="Longcore J."/>
            <person name="James T."/>
        </authorList>
    </citation>
    <scope>NUCLEOTIDE SEQUENCE [LARGE SCALE GENOMIC DNA]</scope>
    <source>
        <strain evidence="8 9">JEL423</strain>
    </source>
</reference>
<feature type="repeat" description="WD" evidence="6">
    <location>
        <begin position="161"/>
        <end position="203"/>
    </location>
</feature>
<dbReference type="GO" id="GO:0006364">
    <property type="term" value="P:rRNA processing"/>
    <property type="evidence" value="ECO:0007669"/>
    <property type="project" value="UniProtKB-KW"/>
</dbReference>
<feature type="repeat" description="WD" evidence="6">
    <location>
        <begin position="246"/>
        <end position="287"/>
    </location>
</feature>
<keyword evidence="2" id="KW-0698">rRNA processing</keyword>
<name>A0A177WVQ4_BATDL</name>
<dbReference type="InterPro" id="IPR018983">
    <property type="entry name" value="U3_snoRNA-assocProt_15_C"/>
</dbReference>
<protein>
    <recommendedName>
        <fullName evidence="7">U3 small nucleolar RNA-associated protein 15 C-terminal domain-containing protein</fullName>
    </recommendedName>
</protein>
<dbReference type="OrthoDB" id="431715at2759"/>
<feature type="domain" description="U3 small nucleolar RNA-associated protein 15 C-terminal" evidence="7">
    <location>
        <begin position="348"/>
        <end position="492"/>
    </location>
</feature>
<dbReference type="AlphaFoldDB" id="A0A177WVQ4"/>
<dbReference type="EMBL" id="DS022311">
    <property type="protein sequence ID" value="OAJ44143.1"/>
    <property type="molecule type" value="Genomic_DNA"/>
</dbReference>
<dbReference type="PROSITE" id="PS50082">
    <property type="entry name" value="WD_REPEATS_2"/>
    <property type="match status" value="3"/>
</dbReference>
<dbReference type="CDD" id="cd00200">
    <property type="entry name" value="WD40"/>
    <property type="match status" value="1"/>
</dbReference>
<evidence type="ECO:0000259" key="7">
    <source>
        <dbReference type="Pfam" id="PF09384"/>
    </source>
</evidence>
<evidence type="ECO:0000313" key="9">
    <source>
        <dbReference type="Proteomes" id="UP000077115"/>
    </source>
</evidence>
<proteinExistence type="predicted"/>
<dbReference type="PROSITE" id="PS50294">
    <property type="entry name" value="WD_REPEATS_REGION"/>
    <property type="match status" value="2"/>
</dbReference>
<dbReference type="PANTHER" id="PTHR19924">
    <property type="entry name" value="UTP15 U3 SMALL NUCLEOLAR RNA-ASSOCIATED PROTEIN 15 FAMILY MEMBER"/>
    <property type="match status" value="1"/>
</dbReference>
<dbReference type="SUPFAM" id="SSF50978">
    <property type="entry name" value="WD40 repeat-like"/>
    <property type="match status" value="1"/>
</dbReference>
<sequence length="499" mass="55511">MSDYTKLPIHQFPKVAGRVTDDTAYWSKLKSPVIIKEFSSINSVQFSPHSPHDFCISSSTRVQIYSATTQSVKKTISRFKDVVHCASIRHDNKLLIAGDASGLVQIFELNSRAILRTLAGHKAAVHAAEFCPNDTSKVLTCSDDKTCVVWDVPTQMQTSVFSEHTDYVRSAIAMPDNDTLFMTGSYDHTVKLWDTRSPDASTMTMNHGSPIEAILRLPGGGLVASAGGNRIKIWDILSGGKLLHSFSNHQKAITSLCLDSTNSFLISGALDHHVKIVSLEDYKIVHSLKYSAPILSLGISPTNSQLVVGMSSGLLSIRQRAVRSEDIAKKQDVQTHNGTYQYYIRGSNYTPDENDTRIESKTKARLQSYDKLLKGFQYANALDAVLEGPPKPLLIISMLEELIHRDGLRAALAGRDEHTLQRILSFLMRYISNPRYTVLLTDVSNTILDIYSLVLGHSQIIGELLKKLKFKVHEEIQLDYRLGEVIGLMDTLMSMSVRE</sequence>
<reference evidence="8 9" key="2">
    <citation type="submission" date="2016-05" db="EMBL/GenBank/DDBJ databases">
        <title>Lineage-specific infection strategies underlie the spectrum of fungal disease in amphibians.</title>
        <authorList>
            <person name="Cuomo C.A."/>
            <person name="Farrer R.A."/>
            <person name="James T."/>
            <person name="Longcore J."/>
            <person name="Birren B."/>
        </authorList>
    </citation>
    <scope>NUCLEOTIDE SEQUENCE [LARGE SCALE GENOMIC DNA]</scope>
    <source>
        <strain evidence="8 9">JEL423</strain>
    </source>
</reference>
<comment type="subcellular location">
    <subcellularLocation>
        <location evidence="1">Nucleus</location>
        <location evidence="1">Nucleolus</location>
    </subcellularLocation>
</comment>
<feature type="repeat" description="WD" evidence="6">
    <location>
        <begin position="118"/>
        <end position="160"/>
    </location>
</feature>
<evidence type="ECO:0000256" key="4">
    <source>
        <dbReference type="ARBA" id="ARBA00022737"/>
    </source>
</evidence>
<dbReference type="SMART" id="SM00320">
    <property type="entry name" value="WD40"/>
    <property type="match status" value="7"/>
</dbReference>
<keyword evidence="4" id="KW-0677">Repeat</keyword>
<accession>A0A177WVQ4</accession>
<dbReference type="STRING" id="403673.A0A177WVQ4"/>
<dbReference type="GO" id="GO:0045943">
    <property type="term" value="P:positive regulation of transcription by RNA polymerase I"/>
    <property type="evidence" value="ECO:0007669"/>
    <property type="project" value="TreeGrafter"/>
</dbReference>
<evidence type="ECO:0000256" key="1">
    <source>
        <dbReference type="ARBA" id="ARBA00004604"/>
    </source>
</evidence>
<dbReference type="InterPro" id="IPR020472">
    <property type="entry name" value="WD40_PAC1"/>
</dbReference>